<dbReference type="EMBL" id="CP121208">
    <property type="protein sequence ID" value="WFM83453.1"/>
    <property type="molecule type" value="Genomic_DNA"/>
</dbReference>
<evidence type="ECO:0000313" key="5">
    <source>
        <dbReference type="Proteomes" id="UP001215216"/>
    </source>
</evidence>
<name>A0ABY8FY52_9ACTO</name>
<dbReference type="RefSeq" id="WP_278012848.1">
    <property type="nucleotide sequence ID" value="NZ_CP121208.1"/>
</dbReference>
<dbReference type="InterPro" id="IPR050443">
    <property type="entry name" value="RbsD/FucU_mutarotase"/>
</dbReference>
<keyword evidence="5" id="KW-1185">Reference proteome</keyword>
<comment type="catalytic activity">
    <reaction evidence="1">
        <text>beta-D-ribopyranose = beta-D-ribofuranose</text>
        <dbReference type="Rhea" id="RHEA:25432"/>
        <dbReference type="ChEBI" id="CHEBI:27476"/>
        <dbReference type="ChEBI" id="CHEBI:47002"/>
        <dbReference type="EC" id="5.4.99.62"/>
    </reaction>
</comment>
<dbReference type="PANTHER" id="PTHR31690:SF4">
    <property type="entry name" value="FUCOSE MUTAROTASE"/>
    <property type="match status" value="1"/>
</dbReference>
<comment type="catalytic activity">
    <reaction evidence="3">
        <text>alpha-L-fucose = beta-L-fucose</text>
        <dbReference type="Rhea" id="RHEA:25580"/>
        <dbReference type="ChEBI" id="CHEBI:42548"/>
        <dbReference type="ChEBI" id="CHEBI:42589"/>
        <dbReference type="EC" id="5.1.3.29"/>
    </reaction>
</comment>
<proteinExistence type="predicted"/>
<evidence type="ECO:0000313" key="4">
    <source>
        <dbReference type="EMBL" id="WFM83453.1"/>
    </source>
</evidence>
<evidence type="ECO:0000256" key="1">
    <source>
        <dbReference type="ARBA" id="ARBA00000223"/>
    </source>
</evidence>
<dbReference type="InterPro" id="IPR007721">
    <property type="entry name" value="RbsD_FucU"/>
</dbReference>
<dbReference type="Gene3D" id="3.40.1650.10">
    <property type="entry name" value="RbsD-like domain"/>
    <property type="match status" value="1"/>
</dbReference>
<sequence length="142" mass="16049">MLKNISPFLCPELLKALAEMGHGDEITLADAHYPRFGSADVVIRADGVEIPQLLEGILQLIPLDQYNTWQYALMSTVGDDPEPTIWETYERIVSRTEPQAQAHFFERFDFYEAARRSHVTVLTGETAQYGNIILKKGVVLPE</sequence>
<dbReference type="InterPro" id="IPR023750">
    <property type="entry name" value="RbsD-like_sf"/>
</dbReference>
<protein>
    <submittedName>
        <fullName evidence="4">RbsD/FucU domain-containing protein</fullName>
    </submittedName>
</protein>
<dbReference type="SUPFAM" id="SSF102546">
    <property type="entry name" value="RbsD-like"/>
    <property type="match status" value="1"/>
</dbReference>
<dbReference type="PANTHER" id="PTHR31690">
    <property type="entry name" value="FUCOSE MUTAROTASE"/>
    <property type="match status" value="1"/>
</dbReference>
<evidence type="ECO:0000256" key="3">
    <source>
        <dbReference type="ARBA" id="ARBA00036324"/>
    </source>
</evidence>
<dbReference type="Proteomes" id="UP001215216">
    <property type="component" value="Chromosome"/>
</dbReference>
<keyword evidence="2" id="KW-0413">Isomerase</keyword>
<organism evidence="4 5">
    <name type="scientific">Arcanobacterium canis</name>
    <dbReference type="NCBI Taxonomy" id="999183"/>
    <lineage>
        <taxon>Bacteria</taxon>
        <taxon>Bacillati</taxon>
        <taxon>Actinomycetota</taxon>
        <taxon>Actinomycetes</taxon>
        <taxon>Actinomycetales</taxon>
        <taxon>Actinomycetaceae</taxon>
        <taxon>Arcanobacterium</taxon>
    </lineage>
</organism>
<reference evidence="4 5" key="1">
    <citation type="submission" date="2023-03" db="EMBL/GenBank/DDBJ databases">
        <title>Complete genome of Arcanobacterium canis strain DSM 25104 isolated in 2010 from a canine otitis externa in Germany.</title>
        <authorList>
            <person name="Borowiak M."/>
            <person name="Kreitlow A."/>
            <person name="Malorny B."/>
            <person name="Laemmler C."/>
            <person name="Prenger-Berninghoff E."/>
            <person name="Ploetz M."/>
            <person name="Abdulmawjood A."/>
        </authorList>
    </citation>
    <scope>NUCLEOTIDE SEQUENCE [LARGE SCALE GENOMIC DNA]</scope>
    <source>
        <strain evidence="4 5">DSM 25104</strain>
    </source>
</reference>
<gene>
    <name evidence="4" type="ORF">P7079_00285</name>
</gene>
<accession>A0ABY8FY52</accession>
<dbReference type="Pfam" id="PF05025">
    <property type="entry name" value="RbsD_FucU"/>
    <property type="match status" value="1"/>
</dbReference>
<evidence type="ECO:0000256" key="2">
    <source>
        <dbReference type="ARBA" id="ARBA00023235"/>
    </source>
</evidence>